<evidence type="ECO:0000256" key="2">
    <source>
        <dbReference type="ARBA" id="ARBA00022448"/>
    </source>
</evidence>
<dbReference type="InterPro" id="IPR005769">
    <property type="entry name" value="PhnE/PtxC"/>
</dbReference>
<feature type="transmembrane region" description="Helical" evidence="7">
    <location>
        <begin position="195"/>
        <end position="217"/>
    </location>
</feature>
<evidence type="ECO:0000259" key="8">
    <source>
        <dbReference type="PROSITE" id="PS50928"/>
    </source>
</evidence>
<comment type="similarity">
    <text evidence="7">Belongs to the binding-protein-dependent transport system permease family.</text>
</comment>
<comment type="caution">
    <text evidence="9">The sequence shown here is derived from an EMBL/GenBank/DDBJ whole genome shotgun (WGS) entry which is preliminary data.</text>
</comment>
<dbReference type="PROSITE" id="PS50928">
    <property type="entry name" value="ABC_TM1"/>
    <property type="match status" value="1"/>
</dbReference>
<feature type="transmembrane region" description="Helical" evidence="7">
    <location>
        <begin position="55"/>
        <end position="84"/>
    </location>
</feature>
<dbReference type="RefSeq" id="WP_377927039.1">
    <property type="nucleotide sequence ID" value="NZ_JBHUEM010000003.1"/>
</dbReference>
<dbReference type="PANTHER" id="PTHR30043:SF1">
    <property type="entry name" value="ABC TRANSPORT SYSTEM PERMEASE PROTEIN P69"/>
    <property type="match status" value="1"/>
</dbReference>
<evidence type="ECO:0000256" key="7">
    <source>
        <dbReference type="RuleBase" id="RU363032"/>
    </source>
</evidence>
<dbReference type="EMBL" id="JBHUEM010000003">
    <property type="protein sequence ID" value="MFD1735933.1"/>
    <property type="molecule type" value="Genomic_DNA"/>
</dbReference>
<feature type="transmembrane region" description="Helical" evidence="7">
    <location>
        <begin position="105"/>
        <end position="123"/>
    </location>
</feature>
<keyword evidence="5 7" id="KW-1133">Transmembrane helix</keyword>
<dbReference type="CDD" id="cd06261">
    <property type="entry name" value="TM_PBP2"/>
    <property type="match status" value="1"/>
</dbReference>
<evidence type="ECO:0000256" key="4">
    <source>
        <dbReference type="ARBA" id="ARBA00022692"/>
    </source>
</evidence>
<keyword evidence="6 7" id="KW-0472">Membrane</keyword>
<evidence type="ECO:0000313" key="10">
    <source>
        <dbReference type="Proteomes" id="UP001597214"/>
    </source>
</evidence>
<reference evidence="10" key="1">
    <citation type="journal article" date="2019" name="Int. J. Syst. Evol. Microbiol.">
        <title>The Global Catalogue of Microorganisms (GCM) 10K type strain sequencing project: providing services to taxonomists for standard genome sequencing and annotation.</title>
        <authorList>
            <consortium name="The Broad Institute Genomics Platform"/>
            <consortium name="The Broad Institute Genome Sequencing Center for Infectious Disease"/>
            <person name="Wu L."/>
            <person name="Ma J."/>
        </authorList>
    </citation>
    <scope>NUCLEOTIDE SEQUENCE [LARGE SCALE GENOMIC DNA]</scope>
    <source>
        <strain evidence="10">CCUG 49339</strain>
    </source>
</reference>
<organism evidence="9 10">
    <name type="scientific">Bacillus salitolerans</name>
    <dbReference type="NCBI Taxonomy" id="1437434"/>
    <lineage>
        <taxon>Bacteria</taxon>
        <taxon>Bacillati</taxon>
        <taxon>Bacillota</taxon>
        <taxon>Bacilli</taxon>
        <taxon>Bacillales</taxon>
        <taxon>Bacillaceae</taxon>
        <taxon>Bacillus</taxon>
    </lineage>
</organism>
<evidence type="ECO:0000256" key="6">
    <source>
        <dbReference type="ARBA" id="ARBA00023136"/>
    </source>
</evidence>
<evidence type="ECO:0000313" key="9">
    <source>
        <dbReference type="EMBL" id="MFD1735933.1"/>
    </source>
</evidence>
<keyword evidence="3" id="KW-1003">Cell membrane</keyword>
<dbReference type="PANTHER" id="PTHR30043">
    <property type="entry name" value="PHOSPHONATES TRANSPORT SYSTEM PERMEASE PROTEIN"/>
    <property type="match status" value="1"/>
</dbReference>
<proteinExistence type="inferred from homology"/>
<keyword evidence="4 7" id="KW-0812">Transmembrane</keyword>
<name>A0ABW4LLL4_9BACI</name>
<dbReference type="NCBIfam" id="TIGR01097">
    <property type="entry name" value="PhnE"/>
    <property type="match status" value="1"/>
</dbReference>
<keyword evidence="2 7" id="KW-0813">Transport</keyword>
<comment type="subcellular location">
    <subcellularLocation>
        <location evidence="1 7">Cell membrane</location>
        <topology evidence="1 7">Multi-pass membrane protein</topology>
    </subcellularLocation>
</comment>
<dbReference type="Pfam" id="PF00528">
    <property type="entry name" value="BPD_transp_1"/>
    <property type="match status" value="1"/>
</dbReference>
<feature type="transmembrane region" description="Helical" evidence="7">
    <location>
        <begin position="229"/>
        <end position="246"/>
    </location>
</feature>
<dbReference type="InterPro" id="IPR000515">
    <property type="entry name" value="MetI-like"/>
</dbReference>
<dbReference type="Proteomes" id="UP001597214">
    <property type="component" value="Unassembled WGS sequence"/>
</dbReference>
<evidence type="ECO:0000256" key="1">
    <source>
        <dbReference type="ARBA" id="ARBA00004651"/>
    </source>
</evidence>
<evidence type="ECO:0000256" key="5">
    <source>
        <dbReference type="ARBA" id="ARBA00022989"/>
    </source>
</evidence>
<sequence>MKGMNKWSLAILSATILLWSAYGVEFNIREFFDFGRTIEFFQRKWWPPDFSIANYALKASIITLQIAIMGTFLGLLFALPLSFLGAWNTSPTKSIYNITRAIMNFFRSVPEIVFGLLLVPTFGLGPFPAVLAIALHNIGVLSKLISELIEAADEGPQEAVRSVGAKRILVVTYGILPQIIPNILSHYFYRLEVGIRASLILGFIGGGGIGSMLYIDFKIANYQMVATEVIFIMGLVMLVDYIGAFVRKKVI</sequence>
<evidence type="ECO:0000256" key="3">
    <source>
        <dbReference type="ARBA" id="ARBA00022475"/>
    </source>
</evidence>
<feature type="transmembrane region" description="Helical" evidence="7">
    <location>
        <begin position="170"/>
        <end position="189"/>
    </location>
</feature>
<protein>
    <submittedName>
        <fullName evidence="9">Phosphonate ABC transporter, permease protein PhnE</fullName>
    </submittedName>
</protein>
<accession>A0ABW4LLL4</accession>
<gene>
    <name evidence="9" type="primary">phnE</name>
    <name evidence="9" type="ORF">ACFSCX_05080</name>
</gene>
<dbReference type="Gene3D" id="1.10.3720.10">
    <property type="entry name" value="MetI-like"/>
    <property type="match status" value="1"/>
</dbReference>
<dbReference type="SUPFAM" id="SSF161098">
    <property type="entry name" value="MetI-like"/>
    <property type="match status" value="1"/>
</dbReference>
<keyword evidence="10" id="KW-1185">Reference proteome</keyword>
<dbReference type="InterPro" id="IPR035906">
    <property type="entry name" value="MetI-like_sf"/>
</dbReference>
<feature type="domain" description="ABC transmembrane type-1" evidence="8">
    <location>
        <begin position="60"/>
        <end position="243"/>
    </location>
</feature>